<evidence type="ECO:0000256" key="1">
    <source>
        <dbReference type="SAM" id="Phobius"/>
    </source>
</evidence>
<proteinExistence type="predicted"/>
<dbReference type="AlphaFoldDB" id="A0A382TEQ1"/>
<reference evidence="2" key="1">
    <citation type="submission" date="2018-05" db="EMBL/GenBank/DDBJ databases">
        <authorList>
            <person name="Lanie J.A."/>
            <person name="Ng W.-L."/>
            <person name="Kazmierczak K.M."/>
            <person name="Andrzejewski T.M."/>
            <person name="Davidsen T.M."/>
            <person name="Wayne K.J."/>
            <person name="Tettelin H."/>
            <person name="Glass J.I."/>
            <person name="Rusch D."/>
            <person name="Podicherti R."/>
            <person name="Tsui H.-C.T."/>
            <person name="Winkler M.E."/>
        </authorList>
    </citation>
    <scope>NUCLEOTIDE SEQUENCE</scope>
</reference>
<keyword evidence="1" id="KW-0812">Transmembrane</keyword>
<keyword evidence="1" id="KW-0472">Membrane</keyword>
<name>A0A382TEQ1_9ZZZZ</name>
<evidence type="ECO:0000313" key="2">
    <source>
        <dbReference type="EMBL" id="SVD20262.1"/>
    </source>
</evidence>
<gene>
    <name evidence="2" type="ORF">METZ01_LOCUS373116</name>
</gene>
<organism evidence="2">
    <name type="scientific">marine metagenome</name>
    <dbReference type="NCBI Taxonomy" id="408172"/>
    <lineage>
        <taxon>unclassified sequences</taxon>
        <taxon>metagenomes</taxon>
        <taxon>ecological metagenomes</taxon>
    </lineage>
</organism>
<sequence>MIKVIVAAILKLPLAFKGLGMLFVNFFEVIARFIDDIGFHVLQPIRAIRFHEVRDFVSENIVTISLVIILLIIIYLTFNNKAKV</sequence>
<dbReference type="EMBL" id="UINC01135854">
    <property type="protein sequence ID" value="SVD20262.1"/>
    <property type="molecule type" value="Genomic_DNA"/>
</dbReference>
<accession>A0A382TEQ1</accession>
<feature type="transmembrane region" description="Helical" evidence="1">
    <location>
        <begin position="12"/>
        <end position="34"/>
    </location>
</feature>
<feature type="transmembrane region" description="Helical" evidence="1">
    <location>
        <begin position="61"/>
        <end position="78"/>
    </location>
</feature>
<protein>
    <submittedName>
        <fullName evidence="2">Uncharacterized protein</fullName>
    </submittedName>
</protein>
<keyword evidence="1" id="KW-1133">Transmembrane helix</keyword>